<name>A0A7V9YXN7_9BACL</name>
<dbReference type="InterPro" id="IPR028990">
    <property type="entry name" value="GK1464-like"/>
</dbReference>
<dbReference type="Gene3D" id="3.30.70.1480">
    <property type="entry name" value="GK1464-like"/>
    <property type="match status" value="1"/>
</dbReference>
<gene>
    <name evidence="2" type="ORF">HNQ85_000591</name>
</gene>
<comment type="caution">
    <text evidence="2">The sequence shown here is derived from an EMBL/GenBank/DDBJ whole genome shotgun (WGS) entry which is preliminary data.</text>
</comment>
<evidence type="ECO:0000259" key="1">
    <source>
        <dbReference type="Pfam" id="PF18681"/>
    </source>
</evidence>
<reference evidence="2 3" key="1">
    <citation type="submission" date="2020-07" db="EMBL/GenBank/DDBJ databases">
        <title>Genomic Encyclopedia of Type Strains, Phase IV (KMG-IV): sequencing the most valuable type-strain genomes for metagenomic binning, comparative biology and taxonomic classification.</title>
        <authorList>
            <person name="Goeker M."/>
        </authorList>
    </citation>
    <scope>NUCLEOTIDE SEQUENCE [LARGE SCALE GENOMIC DNA]</scope>
    <source>
        <strain evidence="2 3">DSM 25220</strain>
    </source>
</reference>
<dbReference type="SUPFAM" id="SSF143579">
    <property type="entry name" value="GK1464-like"/>
    <property type="match status" value="1"/>
</dbReference>
<feature type="domain" description="GK1464-like" evidence="1">
    <location>
        <begin position="3"/>
        <end position="97"/>
    </location>
</feature>
<protein>
    <recommendedName>
        <fullName evidence="1">GK1464-like domain-containing protein</fullName>
    </recommendedName>
</protein>
<accession>A0A7V9YXN7</accession>
<organism evidence="2 3">
    <name type="scientific">[Anoxybacillus] calidus</name>
    <dbReference type="NCBI Taxonomy" id="575178"/>
    <lineage>
        <taxon>Bacteria</taxon>
        <taxon>Bacillati</taxon>
        <taxon>Bacillota</taxon>
        <taxon>Bacilli</taxon>
        <taxon>Bacillales</taxon>
        <taxon>Anoxybacillaceae</taxon>
        <taxon>Paranoxybacillus</taxon>
    </lineage>
</organism>
<dbReference type="InterPro" id="IPR040915">
    <property type="entry name" value="GK1464-like_dom"/>
</dbReference>
<dbReference type="Pfam" id="PF18681">
    <property type="entry name" value="DUF5634"/>
    <property type="match status" value="1"/>
</dbReference>
<dbReference type="RefSeq" id="WP_181536021.1">
    <property type="nucleotide sequence ID" value="NZ_JACDUU010000001.1"/>
</dbReference>
<proteinExistence type="predicted"/>
<dbReference type="AlphaFoldDB" id="A0A7V9YXN7"/>
<dbReference type="Proteomes" id="UP000580891">
    <property type="component" value="Unassembled WGS sequence"/>
</dbReference>
<dbReference type="EMBL" id="JACDUU010000001">
    <property type="protein sequence ID" value="MBA2870333.1"/>
    <property type="molecule type" value="Genomic_DNA"/>
</dbReference>
<evidence type="ECO:0000313" key="2">
    <source>
        <dbReference type="EMBL" id="MBA2870333.1"/>
    </source>
</evidence>
<keyword evidence="3" id="KW-1185">Reference proteome</keyword>
<sequence>MDFVKREVIMNELIETLEPMMETYDLDQIGIFEEEGENDLYYMGYTLNKGEEMIVLHMPFVKNARGELALQKQEWTIRMDGNEQKGYHSLEEAMNQINVIH</sequence>
<evidence type="ECO:0000313" key="3">
    <source>
        <dbReference type="Proteomes" id="UP000580891"/>
    </source>
</evidence>